<protein>
    <submittedName>
        <fullName evidence="1">Uncharacterized protein</fullName>
    </submittedName>
</protein>
<accession>A0A2W5Q7E3</accession>
<organism evidence="1 2">
    <name type="scientific">Variovorax paradoxus</name>
    <dbReference type="NCBI Taxonomy" id="34073"/>
    <lineage>
        <taxon>Bacteria</taxon>
        <taxon>Pseudomonadati</taxon>
        <taxon>Pseudomonadota</taxon>
        <taxon>Betaproteobacteria</taxon>
        <taxon>Burkholderiales</taxon>
        <taxon>Comamonadaceae</taxon>
        <taxon>Variovorax</taxon>
    </lineage>
</organism>
<dbReference type="Proteomes" id="UP000249135">
    <property type="component" value="Unassembled WGS sequence"/>
</dbReference>
<dbReference type="AlphaFoldDB" id="A0A2W5Q7E3"/>
<sequence length="103" mass="11245">MPRGNDSKFGSCWTTVVELEFHHVMLDQERSADLDAAAPFPPDATSIACDGRSGFLVWLQDGTPAHARWCEDANTFKRIGDDVVLDRASVRAWAALPFPIAGA</sequence>
<gene>
    <name evidence="1" type="ORF">DI563_15990</name>
</gene>
<reference evidence="1 2" key="1">
    <citation type="submission" date="2017-08" db="EMBL/GenBank/DDBJ databases">
        <title>Infants hospitalized years apart are colonized by the same room-sourced microbial strains.</title>
        <authorList>
            <person name="Brooks B."/>
            <person name="Olm M.R."/>
            <person name="Firek B.A."/>
            <person name="Baker R."/>
            <person name="Thomas B.C."/>
            <person name="Morowitz M.J."/>
            <person name="Banfield J.F."/>
        </authorList>
    </citation>
    <scope>NUCLEOTIDE SEQUENCE [LARGE SCALE GENOMIC DNA]</scope>
    <source>
        <strain evidence="1">S2_005_003_R2_41</strain>
    </source>
</reference>
<evidence type="ECO:0000313" key="1">
    <source>
        <dbReference type="EMBL" id="PZQ73094.1"/>
    </source>
</evidence>
<proteinExistence type="predicted"/>
<comment type="caution">
    <text evidence="1">The sequence shown here is derived from an EMBL/GenBank/DDBJ whole genome shotgun (WGS) entry which is preliminary data.</text>
</comment>
<name>A0A2W5Q7E3_VARPD</name>
<evidence type="ECO:0000313" key="2">
    <source>
        <dbReference type="Proteomes" id="UP000249135"/>
    </source>
</evidence>
<dbReference type="EMBL" id="QFPP01000208">
    <property type="protein sequence ID" value="PZQ73094.1"/>
    <property type="molecule type" value="Genomic_DNA"/>
</dbReference>